<organism evidence="7 8">
    <name type="scientific">Cerrena zonata</name>
    <dbReference type="NCBI Taxonomy" id="2478898"/>
    <lineage>
        <taxon>Eukaryota</taxon>
        <taxon>Fungi</taxon>
        <taxon>Dikarya</taxon>
        <taxon>Basidiomycota</taxon>
        <taxon>Agaricomycotina</taxon>
        <taxon>Agaricomycetes</taxon>
        <taxon>Polyporales</taxon>
        <taxon>Cerrenaceae</taxon>
        <taxon>Cerrena</taxon>
    </lineage>
</organism>
<gene>
    <name evidence="7" type="ORF">QCA50_004861</name>
</gene>
<dbReference type="SMART" id="SM00066">
    <property type="entry name" value="GAL4"/>
    <property type="match status" value="1"/>
</dbReference>
<dbReference type="CDD" id="cd12148">
    <property type="entry name" value="fungal_TF_MHR"/>
    <property type="match status" value="1"/>
</dbReference>
<dbReference type="Proteomes" id="UP001385951">
    <property type="component" value="Unassembled WGS sequence"/>
</dbReference>
<dbReference type="GO" id="GO:0008270">
    <property type="term" value="F:zinc ion binding"/>
    <property type="evidence" value="ECO:0007669"/>
    <property type="project" value="InterPro"/>
</dbReference>
<keyword evidence="2" id="KW-0479">Metal-binding</keyword>
<evidence type="ECO:0000256" key="3">
    <source>
        <dbReference type="ARBA" id="ARBA00023015"/>
    </source>
</evidence>
<dbReference type="AlphaFoldDB" id="A0AAW0GFS1"/>
<dbReference type="Pfam" id="PF04082">
    <property type="entry name" value="Fungal_trans"/>
    <property type="match status" value="1"/>
</dbReference>
<dbReference type="Gene3D" id="4.10.240.10">
    <property type="entry name" value="Zn(2)-C6 fungal-type DNA-binding domain"/>
    <property type="match status" value="1"/>
</dbReference>
<dbReference type="PANTHER" id="PTHR47338:SF29">
    <property type="entry name" value="ZN(2)-C6 FUNGAL-TYPE DOMAIN-CONTAINING PROTEIN"/>
    <property type="match status" value="1"/>
</dbReference>
<dbReference type="GO" id="GO:0003677">
    <property type="term" value="F:DNA binding"/>
    <property type="evidence" value="ECO:0007669"/>
    <property type="project" value="InterPro"/>
</dbReference>
<dbReference type="EMBL" id="JASBNA010000005">
    <property type="protein sequence ID" value="KAK7691462.1"/>
    <property type="molecule type" value="Genomic_DNA"/>
</dbReference>
<keyword evidence="8" id="KW-1185">Reference proteome</keyword>
<comment type="subcellular location">
    <subcellularLocation>
        <location evidence="1">Nucleus</location>
    </subcellularLocation>
</comment>
<dbReference type="PROSITE" id="PS50048">
    <property type="entry name" value="ZN2_CY6_FUNGAL_2"/>
    <property type="match status" value="1"/>
</dbReference>
<accession>A0AAW0GFS1</accession>
<dbReference type="PANTHER" id="PTHR47338">
    <property type="entry name" value="ZN(II)2CYS6 TRANSCRIPTION FACTOR (EUROFUNG)-RELATED"/>
    <property type="match status" value="1"/>
</dbReference>
<dbReference type="InterPro" id="IPR007219">
    <property type="entry name" value="XnlR_reg_dom"/>
</dbReference>
<sequence>MSTQSKKTTITEGPTPLPRGAACLPCRKRKMRCDGGQPFCGQCVSKGRQEDCEYTTAPGLTRTQLLEENIALLETRIRELENPEEGTSIKLHDPRASSGLQLTQPGGVTVPGSASGSGQVIDLAQLMGLGEAPTTPAALTSQDKSHLIDAFVPHASQVGFFISIPRILAMTHGVLPPGSLLEAMLDAMYLWGSHFSNDSVLHSREAELLGRVVHSVSDSLFIDSTAQRGHAVLYGIQAEVLLANYYLANGRFLEGRYHISAAVSLAVSCKLNLSHTNFTTNPLDPIEEGERVDAFWQVYVLDKAWAVALKSPSSISEDGLWGTQIDTPWPLTLQEYEQGVFADLFSNNTVQMFLAGLDVTPPVGYSPLALRAQATILFSRASIIANQYKHDMSAFQHECVVLDDFVSKFLNTLPVNPESRDDLVTAALGHVALIQLHMTLSTSERKSRDACVAAARATLATLQTIHSSQMGFINPIVATLLTSAGQVFVEEIATVKASNPSSSADAYLNELATSVERILAIMADFAMVLPIMGLQAAQLQSAYQHIN</sequence>
<dbReference type="InterPro" id="IPR050815">
    <property type="entry name" value="TF_fung"/>
</dbReference>
<evidence type="ECO:0000259" key="6">
    <source>
        <dbReference type="PROSITE" id="PS50048"/>
    </source>
</evidence>
<evidence type="ECO:0000256" key="1">
    <source>
        <dbReference type="ARBA" id="ARBA00004123"/>
    </source>
</evidence>
<proteinExistence type="predicted"/>
<feature type="domain" description="Zn(2)-C6 fungal-type" evidence="6">
    <location>
        <begin position="22"/>
        <end position="54"/>
    </location>
</feature>
<dbReference type="InterPro" id="IPR001138">
    <property type="entry name" value="Zn2Cys6_DnaBD"/>
</dbReference>
<dbReference type="GO" id="GO:0000981">
    <property type="term" value="F:DNA-binding transcription factor activity, RNA polymerase II-specific"/>
    <property type="evidence" value="ECO:0007669"/>
    <property type="project" value="InterPro"/>
</dbReference>
<reference evidence="7 8" key="1">
    <citation type="submission" date="2022-09" db="EMBL/GenBank/DDBJ databases">
        <authorList>
            <person name="Palmer J.M."/>
        </authorList>
    </citation>
    <scope>NUCLEOTIDE SEQUENCE [LARGE SCALE GENOMIC DNA]</scope>
    <source>
        <strain evidence="7 8">DSM 7382</strain>
    </source>
</reference>
<dbReference type="InterPro" id="IPR036864">
    <property type="entry name" value="Zn2-C6_fun-type_DNA-bd_sf"/>
</dbReference>
<evidence type="ECO:0000313" key="7">
    <source>
        <dbReference type="EMBL" id="KAK7691462.1"/>
    </source>
</evidence>
<evidence type="ECO:0000256" key="5">
    <source>
        <dbReference type="ARBA" id="ARBA00023242"/>
    </source>
</evidence>
<dbReference type="Pfam" id="PF00172">
    <property type="entry name" value="Zn_clus"/>
    <property type="match status" value="1"/>
</dbReference>
<dbReference type="SUPFAM" id="SSF57701">
    <property type="entry name" value="Zn2/Cys6 DNA-binding domain"/>
    <property type="match status" value="1"/>
</dbReference>
<dbReference type="CDD" id="cd00067">
    <property type="entry name" value="GAL4"/>
    <property type="match status" value="1"/>
</dbReference>
<protein>
    <recommendedName>
        <fullName evidence="6">Zn(2)-C6 fungal-type domain-containing protein</fullName>
    </recommendedName>
</protein>
<keyword evidence="3" id="KW-0805">Transcription regulation</keyword>
<dbReference type="GO" id="GO:0006351">
    <property type="term" value="P:DNA-templated transcription"/>
    <property type="evidence" value="ECO:0007669"/>
    <property type="project" value="InterPro"/>
</dbReference>
<evidence type="ECO:0000256" key="2">
    <source>
        <dbReference type="ARBA" id="ARBA00022723"/>
    </source>
</evidence>
<comment type="caution">
    <text evidence="7">The sequence shown here is derived from an EMBL/GenBank/DDBJ whole genome shotgun (WGS) entry which is preliminary data.</text>
</comment>
<dbReference type="PROSITE" id="PS00463">
    <property type="entry name" value="ZN2_CY6_FUNGAL_1"/>
    <property type="match status" value="1"/>
</dbReference>
<name>A0AAW0GFS1_9APHY</name>
<keyword evidence="5" id="KW-0539">Nucleus</keyword>
<evidence type="ECO:0000256" key="4">
    <source>
        <dbReference type="ARBA" id="ARBA00023163"/>
    </source>
</evidence>
<keyword evidence="4" id="KW-0804">Transcription</keyword>
<dbReference type="GO" id="GO:0005634">
    <property type="term" value="C:nucleus"/>
    <property type="evidence" value="ECO:0007669"/>
    <property type="project" value="UniProtKB-SubCell"/>
</dbReference>
<evidence type="ECO:0000313" key="8">
    <source>
        <dbReference type="Proteomes" id="UP001385951"/>
    </source>
</evidence>